<evidence type="ECO:0000313" key="2">
    <source>
        <dbReference type="EMBL" id="SUQ24097.1"/>
    </source>
</evidence>
<dbReference type="Gene3D" id="3.60.21.10">
    <property type="match status" value="1"/>
</dbReference>
<dbReference type="EMBL" id="UHJL01000002">
    <property type="protein sequence ID" value="SUQ24097.1"/>
    <property type="molecule type" value="Genomic_DNA"/>
</dbReference>
<dbReference type="Proteomes" id="UP000255423">
    <property type="component" value="Unassembled WGS sequence"/>
</dbReference>
<dbReference type="SUPFAM" id="SSF56300">
    <property type="entry name" value="Metallo-dependent phosphatases"/>
    <property type="match status" value="1"/>
</dbReference>
<dbReference type="AlphaFoldDB" id="A0A380S4E7"/>
<evidence type="ECO:0000259" key="1">
    <source>
        <dbReference type="Pfam" id="PF00149"/>
    </source>
</evidence>
<dbReference type="InterPro" id="IPR029052">
    <property type="entry name" value="Metallo-depent_PP-like"/>
</dbReference>
<reference evidence="2 3" key="1">
    <citation type="submission" date="2017-08" db="EMBL/GenBank/DDBJ databases">
        <authorList>
            <person name="de Groot N.N."/>
        </authorList>
    </citation>
    <scope>NUCLEOTIDE SEQUENCE [LARGE SCALE GENOMIC DNA]</scope>
    <source>
        <strain evidence="2 3">HM2</strain>
    </source>
</reference>
<dbReference type="InterPro" id="IPR004843">
    <property type="entry name" value="Calcineurin-like_PHP"/>
</dbReference>
<protein>
    <submittedName>
        <fullName evidence="2">Calcineurin-like phosphoesterase</fullName>
    </submittedName>
</protein>
<organism evidence="2 3">
    <name type="scientific">Fibrobacter succinogenes</name>
    <name type="common">Bacteroides succinogenes</name>
    <dbReference type="NCBI Taxonomy" id="833"/>
    <lineage>
        <taxon>Bacteria</taxon>
        <taxon>Pseudomonadati</taxon>
        <taxon>Fibrobacterota</taxon>
        <taxon>Fibrobacteria</taxon>
        <taxon>Fibrobacterales</taxon>
        <taxon>Fibrobacteraceae</taxon>
        <taxon>Fibrobacter</taxon>
    </lineage>
</organism>
<accession>A0A380S4E7</accession>
<feature type="domain" description="Calcineurin-like phosphoesterase" evidence="1">
    <location>
        <begin position="11"/>
        <end position="224"/>
    </location>
</feature>
<gene>
    <name evidence="2" type="ORF">SAMN05661053_1489</name>
</gene>
<sequence length="247" mass="28444">MGLWMMCTEHHLWICGDIHGELSNLVWKAVRQLKIRHADILIVGDFGAGFGRPKSMDVAYIKICSALEEYDICLYTIRGNHDDPTFFDGTHDYEYLHFLPDHRTIELCGKKIYPIGGAVSSDIDLVDPLTRKSRRMQNDTLIKFGSSKRIWWSDEAPSMDLNNLPISADIVVSHEAPLSFEPPLVRDDHVRDCTWQKVVESRRYLDDVLNAVKPSQWFYGHYHSHYEGDFQGTLYHGLDIAEMTQVC</sequence>
<proteinExistence type="predicted"/>
<dbReference type="GO" id="GO:0016787">
    <property type="term" value="F:hydrolase activity"/>
    <property type="evidence" value="ECO:0007669"/>
    <property type="project" value="InterPro"/>
</dbReference>
<dbReference type="Pfam" id="PF00149">
    <property type="entry name" value="Metallophos"/>
    <property type="match status" value="1"/>
</dbReference>
<name>A0A380S4E7_FIBSU</name>
<evidence type="ECO:0000313" key="3">
    <source>
        <dbReference type="Proteomes" id="UP000255423"/>
    </source>
</evidence>